<evidence type="ECO:0008006" key="3">
    <source>
        <dbReference type="Google" id="ProtNLM"/>
    </source>
</evidence>
<gene>
    <name evidence="1" type="ORF">PN36_02805</name>
</gene>
<dbReference type="AlphaFoldDB" id="A0A0A6RPM1"/>
<evidence type="ECO:0000313" key="1">
    <source>
        <dbReference type="EMBL" id="KHD05801.1"/>
    </source>
</evidence>
<comment type="caution">
    <text evidence="1">The sequence shown here is derived from an EMBL/GenBank/DDBJ whole genome shotgun (WGS) entry which is preliminary data.</text>
</comment>
<sequence length="259" mass="31182">MNYRLYKMAEFSQNTHNFIMLGDSRSDDLKIQFFYENDIQNFYNFSYGGGTLYEVIDTFWFATKYIKLERVIIGIPFNIFNESNKVNFTKEANLLIDTPIKYYLNFFIFKASLFNLYSKYMGGNLNLERPPMNKKEFWKHQLGLVTKSFYEKYRYPTHLLLKLSEVSNYAKTNNIKLQFFIPPVHVDLQNKVDEYHLRDEYIRYKKDLASLSEVIDFDIINSITRNRDNFSDPYHFNPKIARDIVYEILNNKETFSHRF</sequence>
<protein>
    <recommendedName>
        <fullName evidence="3">SGNH hydrolase-type esterase domain-containing protein</fullName>
    </recommendedName>
</protein>
<evidence type="ECO:0000313" key="2">
    <source>
        <dbReference type="Proteomes" id="UP000030428"/>
    </source>
</evidence>
<proteinExistence type="predicted"/>
<accession>A0A0A6RPM1</accession>
<organism evidence="1 2">
    <name type="scientific">Candidatus Thiomargarita nelsonii</name>
    <dbReference type="NCBI Taxonomy" id="1003181"/>
    <lineage>
        <taxon>Bacteria</taxon>
        <taxon>Pseudomonadati</taxon>
        <taxon>Pseudomonadota</taxon>
        <taxon>Gammaproteobacteria</taxon>
        <taxon>Thiotrichales</taxon>
        <taxon>Thiotrichaceae</taxon>
        <taxon>Thiomargarita</taxon>
    </lineage>
</organism>
<keyword evidence="2" id="KW-1185">Reference proteome</keyword>
<dbReference type="EMBL" id="JSZA02000007">
    <property type="protein sequence ID" value="KHD05801.1"/>
    <property type="molecule type" value="Genomic_DNA"/>
</dbReference>
<reference evidence="1 2" key="1">
    <citation type="journal article" date="2016" name="Front. Microbiol.">
        <title>Single-Cell (Meta-)Genomics of a Dimorphic Candidatus Thiomargarita nelsonii Reveals Genomic Plasticity.</title>
        <authorList>
            <person name="Flood B.E."/>
            <person name="Fliss P."/>
            <person name="Jones D.S."/>
            <person name="Dick G.J."/>
            <person name="Jain S."/>
            <person name="Kaster A.K."/>
            <person name="Winkel M."/>
            <person name="Mussmann M."/>
            <person name="Bailey J."/>
        </authorList>
    </citation>
    <scope>NUCLEOTIDE SEQUENCE [LARGE SCALE GENOMIC DNA]</scope>
    <source>
        <strain evidence="1">Hydrate Ridge</strain>
    </source>
</reference>
<name>A0A0A6RPM1_9GAMM</name>
<dbReference type="Proteomes" id="UP000030428">
    <property type="component" value="Unassembled WGS sequence"/>
</dbReference>